<organism evidence="3 4">
    <name type="scientific">Cylindrodendrum hubeiense</name>
    <dbReference type="NCBI Taxonomy" id="595255"/>
    <lineage>
        <taxon>Eukaryota</taxon>
        <taxon>Fungi</taxon>
        <taxon>Dikarya</taxon>
        <taxon>Ascomycota</taxon>
        <taxon>Pezizomycotina</taxon>
        <taxon>Sordariomycetes</taxon>
        <taxon>Hypocreomycetidae</taxon>
        <taxon>Hypocreales</taxon>
        <taxon>Nectriaceae</taxon>
        <taxon>Cylindrodendrum</taxon>
    </lineage>
</organism>
<evidence type="ECO:0000313" key="4">
    <source>
        <dbReference type="Proteomes" id="UP000722485"/>
    </source>
</evidence>
<gene>
    <name evidence="3" type="ORF">G7Z17_g7650</name>
</gene>
<proteinExistence type="predicted"/>
<reference evidence="3" key="1">
    <citation type="submission" date="2020-03" db="EMBL/GenBank/DDBJ databases">
        <title>Draft Genome Sequence of Cylindrodendrum hubeiense.</title>
        <authorList>
            <person name="Buettner E."/>
            <person name="Kellner H."/>
        </authorList>
    </citation>
    <scope>NUCLEOTIDE SEQUENCE</scope>
    <source>
        <strain evidence="3">IHI 201604</strain>
    </source>
</reference>
<feature type="region of interest" description="Disordered" evidence="1">
    <location>
        <begin position="1"/>
        <end position="135"/>
    </location>
</feature>
<dbReference type="AlphaFoldDB" id="A0A9P5H7X3"/>
<dbReference type="InterPro" id="IPR029178">
    <property type="entry name" value="Ecm11_C"/>
</dbReference>
<evidence type="ECO:0000259" key="2">
    <source>
        <dbReference type="Pfam" id="PF15463"/>
    </source>
</evidence>
<dbReference type="InterPro" id="IPR053029">
    <property type="entry name" value="RNA_pol_I-specific_init_factor"/>
</dbReference>
<evidence type="ECO:0000256" key="1">
    <source>
        <dbReference type="SAM" id="MobiDB-lite"/>
    </source>
</evidence>
<dbReference type="Pfam" id="PF15463">
    <property type="entry name" value="ECM11"/>
    <property type="match status" value="1"/>
</dbReference>
<feature type="domain" description="Extracellular mutant protein 11 C-terminal" evidence="2">
    <location>
        <begin position="337"/>
        <end position="466"/>
    </location>
</feature>
<name>A0A9P5H7X3_9HYPO</name>
<dbReference type="OrthoDB" id="5346740at2759"/>
<dbReference type="GO" id="GO:0017025">
    <property type="term" value="F:TBP-class protein binding"/>
    <property type="evidence" value="ECO:0007669"/>
    <property type="project" value="TreeGrafter"/>
</dbReference>
<comment type="caution">
    <text evidence="3">The sequence shown here is derived from an EMBL/GenBank/DDBJ whole genome shotgun (WGS) entry which is preliminary data.</text>
</comment>
<feature type="compositionally biased region" description="Polar residues" evidence="1">
    <location>
        <begin position="112"/>
        <end position="132"/>
    </location>
</feature>
<accession>A0A9P5H7X3</accession>
<keyword evidence="4" id="KW-1185">Reference proteome</keyword>
<dbReference type="GO" id="GO:0070860">
    <property type="term" value="C:RNA polymerase I core factor complex"/>
    <property type="evidence" value="ECO:0007669"/>
    <property type="project" value="TreeGrafter"/>
</dbReference>
<protein>
    <recommendedName>
        <fullName evidence="2">Extracellular mutant protein 11 C-terminal domain-containing protein</fullName>
    </recommendedName>
</protein>
<feature type="region of interest" description="Disordered" evidence="1">
    <location>
        <begin position="195"/>
        <end position="299"/>
    </location>
</feature>
<feature type="compositionally biased region" description="Polar residues" evidence="1">
    <location>
        <begin position="92"/>
        <end position="105"/>
    </location>
</feature>
<feature type="compositionally biased region" description="Basic and acidic residues" evidence="1">
    <location>
        <begin position="223"/>
        <end position="254"/>
    </location>
</feature>
<dbReference type="GO" id="GO:0001164">
    <property type="term" value="F:RNA polymerase I core promoter sequence-specific DNA binding"/>
    <property type="evidence" value="ECO:0007669"/>
    <property type="project" value="TreeGrafter"/>
</dbReference>
<dbReference type="PANTHER" id="PTHR28244">
    <property type="entry name" value="RNA POLYMERASE I-SPECIFIC TRANSCRIPTION INITIATION FACTOR RRN11"/>
    <property type="match status" value="1"/>
</dbReference>
<feature type="compositionally biased region" description="Polar residues" evidence="1">
    <location>
        <begin position="255"/>
        <end position="267"/>
    </location>
</feature>
<dbReference type="Proteomes" id="UP000722485">
    <property type="component" value="Unassembled WGS sequence"/>
</dbReference>
<evidence type="ECO:0000313" key="3">
    <source>
        <dbReference type="EMBL" id="KAF7547547.1"/>
    </source>
</evidence>
<feature type="compositionally biased region" description="Basic and acidic residues" evidence="1">
    <location>
        <begin position="1"/>
        <end position="10"/>
    </location>
</feature>
<sequence length="472" mass="53573">MPLSLRDRGGRLQAFARNNSNGNGGQDANGTQSQVPDNRLEQPQPIAPVPTRQALVEDARAPSPVNRRYTAPPRESNGFGQPPLRSPRLHPISSSNSQPRTNSNGRNEDLFSGSQLGESFMNSGLTTPQNEPVEQVELGPELARDLRKNIPPHHLPDRNRFARPAQPSNAFVMGNDGFMSVVDRPPRHDVAHMDDGFRDNAINGRRNPNGFYESDQIRPGSPLRHESKLPMREVRIRRSHAGKSEAYDVGDHPRSSSPTVQQPQWQTRYKPEDTRRPTTVHVQDDDVDSVAQEEEHLTPKPKKIKPVAKRVLMESSMPAITMHPHSRGKKRRHPSPEYDDMALTSMNFTELQRQPFDFDPSKEEEKPLSTNADNLIARLDQFRHLGEKEQHGLFSAMSVDDWEASGEWFVSEFAGFVQDLTDARRNKRRIIQDFENEAASREEAVRLKTETIDRKLSKMKQDGQRVVEDKRL</sequence>
<dbReference type="PANTHER" id="PTHR28244:SF1">
    <property type="entry name" value="RNA POLYMERASE I-SPECIFIC TRANSCRIPTION INITIATION FACTOR RRN11"/>
    <property type="match status" value="1"/>
</dbReference>
<dbReference type="GO" id="GO:0042790">
    <property type="term" value="P:nucleolar large rRNA transcription by RNA polymerase I"/>
    <property type="evidence" value="ECO:0007669"/>
    <property type="project" value="TreeGrafter"/>
</dbReference>
<dbReference type="EMBL" id="JAANBB010000175">
    <property type="protein sequence ID" value="KAF7547547.1"/>
    <property type="molecule type" value="Genomic_DNA"/>
</dbReference>